<feature type="compositionally biased region" description="Basic and acidic residues" evidence="8">
    <location>
        <begin position="398"/>
        <end position="411"/>
    </location>
</feature>
<dbReference type="Pfam" id="PF00005">
    <property type="entry name" value="ABC_tran"/>
    <property type="match status" value="1"/>
</dbReference>
<protein>
    <submittedName>
        <fullName evidence="10">ATP-binding cassette domain-containing protein</fullName>
    </submittedName>
</protein>
<dbReference type="InterPro" id="IPR027417">
    <property type="entry name" value="P-loop_NTPase"/>
</dbReference>
<comment type="similarity">
    <text evidence="2">Belongs to the ABC transporter superfamily.</text>
</comment>
<evidence type="ECO:0000256" key="3">
    <source>
        <dbReference type="ARBA" id="ARBA00022448"/>
    </source>
</evidence>
<dbReference type="SMART" id="SM00382">
    <property type="entry name" value="AAA"/>
    <property type="match status" value="1"/>
</dbReference>
<dbReference type="InterPro" id="IPR003439">
    <property type="entry name" value="ABC_transporter-like_ATP-bd"/>
</dbReference>
<evidence type="ECO:0000313" key="11">
    <source>
        <dbReference type="Proteomes" id="UP000596311"/>
    </source>
</evidence>
<name>A0ABX7EQ89_9ACTN</name>
<dbReference type="EMBL" id="CP049945">
    <property type="protein sequence ID" value="QRF06339.1"/>
    <property type="molecule type" value="Genomic_DNA"/>
</dbReference>
<gene>
    <name evidence="10" type="ORF">G9U55_22855</name>
</gene>
<dbReference type="InterPro" id="IPR050388">
    <property type="entry name" value="ABC_Ni/Peptide_Import"/>
</dbReference>
<dbReference type="GO" id="GO:0005524">
    <property type="term" value="F:ATP binding"/>
    <property type="evidence" value="ECO:0007669"/>
    <property type="project" value="UniProtKB-KW"/>
</dbReference>
<dbReference type="PANTHER" id="PTHR43297">
    <property type="entry name" value="OLIGOPEPTIDE TRANSPORT ATP-BINDING PROTEIN APPD"/>
    <property type="match status" value="1"/>
</dbReference>
<dbReference type="InterPro" id="IPR003593">
    <property type="entry name" value="AAA+_ATPase"/>
</dbReference>
<evidence type="ECO:0000256" key="7">
    <source>
        <dbReference type="ARBA" id="ARBA00023136"/>
    </source>
</evidence>
<reference evidence="10 11" key="1">
    <citation type="submission" date="2020-03" db="EMBL/GenBank/DDBJ databases">
        <title>Genome mining and metabolic profiling illuminate the polycyclic tetramate macrolactams from Streptomyces koyangensis SCSIO 5802.</title>
        <authorList>
            <person name="Ding W."/>
        </authorList>
    </citation>
    <scope>NUCLEOTIDE SEQUENCE [LARGE SCALE GENOMIC DNA]</scope>
    <source>
        <strain evidence="10 11">SCSIO 5802</strain>
    </source>
</reference>
<dbReference type="PANTHER" id="PTHR43297:SF2">
    <property type="entry name" value="DIPEPTIDE TRANSPORT ATP-BINDING PROTEIN DPPD"/>
    <property type="match status" value="1"/>
</dbReference>
<feature type="compositionally biased region" description="Acidic residues" evidence="8">
    <location>
        <begin position="350"/>
        <end position="365"/>
    </location>
</feature>
<keyword evidence="6 10" id="KW-0067">ATP-binding</keyword>
<dbReference type="PROSITE" id="PS00211">
    <property type="entry name" value="ABC_TRANSPORTER_1"/>
    <property type="match status" value="1"/>
</dbReference>
<dbReference type="PROSITE" id="PS50893">
    <property type="entry name" value="ABC_TRANSPORTER_2"/>
    <property type="match status" value="1"/>
</dbReference>
<keyword evidence="11" id="KW-1185">Reference proteome</keyword>
<feature type="domain" description="ABC transporter" evidence="9">
    <location>
        <begin position="6"/>
        <end position="255"/>
    </location>
</feature>
<keyword evidence="3" id="KW-0813">Transport</keyword>
<evidence type="ECO:0000256" key="8">
    <source>
        <dbReference type="SAM" id="MobiDB-lite"/>
    </source>
</evidence>
<dbReference type="NCBIfam" id="TIGR01727">
    <property type="entry name" value="oligo_HPY"/>
    <property type="match status" value="1"/>
</dbReference>
<evidence type="ECO:0000256" key="1">
    <source>
        <dbReference type="ARBA" id="ARBA00004202"/>
    </source>
</evidence>
<sequence>MPLLSVDELSITFTGRGRRDVRAVDGVSFDVDQGQVVGLVGESGCGKSVTSLALMGLLPKKGVKLGGRAEYDGKDLLTLSPNAMRDMRGKHLAMIFQDPLSSLNPVIPVGLQVTEILERHRGMKGAAARKEAADLLDRVGIPDPTRRLKEYPHQLSGGMRQRALIAMAVACAPRMLIADEPTTALDVTIQAQILELLKELVDQQGTALLMITHDLGVVAGLCDQVNVLYAGKAVESAGRRELFAQPTHPYAHGLLGSIPRLDAPRGEPLRPIRGSINDRIDWADGCAFAPRCDHYTLECLSGTPQLTEPVGAGHGVRCVNPVLTGVEVKTLGVPAEQAVDAAVATAPDEPAAEADEPAESAESVEDSAPAEPAGPKIPAQAEPEADGKAEPADSDAAPEAKPEAEKKKDAS</sequence>
<evidence type="ECO:0000256" key="6">
    <source>
        <dbReference type="ARBA" id="ARBA00022840"/>
    </source>
</evidence>
<dbReference type="Gene3D" id="3.40.50.300">
    <property type="entry name" value="P-loop containing nucleotide triphosphate hydrolases"/>
    <property type="match status" value="1"/>
</dbReference>
<dbReference type="CDD" id="cd03257">
    <property type="entry name" value="ABC_NikE_OppD_transporters"/>
    <property type="match status" value="1"/>
</dbReference>
<evidence type="ECO:0000256" key="5">
    <source>
        <dbReference type="ARBA" id="ARBA00022741"/>
    </source>
</evidence>
<dbReference type="Proteomes" id="UP000596311">
    <property type="component" value="Chromosome"/>
</dbReference>
<dbReference type="InterPro" id="IPR013563">
    <property type="entry name" value="Oligopep_ABC_C"/>
</dbReference>
<keyword evidence="5" id="KW-0547">Nucleotide-binding</keyword>
<keyword evidence="7" id="KW-0472">Membrane</keyword>
<organism evidence="10 11">
    <name type="scientific">Streptomyces koyangensis</name>
    <dbReference type="NCBI Taxonomy" id="188770"/>
    <lineage>
        <taxon>Bacteria</taxon>
        <taxon>Bacillati</taxon>
        <taxon>Actinomycetota</taxon>
        <taxon>Actinomycetes</taxon>
        <taxon>Kitasatosporales</taxon>
        <taxon>Streptomycetaceae</taxon>
        <taxon>Streptomyces</taxon>
        <taxon>Streptomyces aurantiacus group</taxon>
    </lineage>
</organism>
<evidence type="ECO:0000256" key="2">
    <source>
        <dbReference type="ARBA" id="ARBA00005417"/>
    </source>
</evidence>
<keyword evidence="4" id="KW-1003">Cell membrane</keyword>
<evidence type="ECO:0000313" key="10">
    <source>
        <dbReference type="EMBL" id="QRF06339.1"/>
    </source>
</evidence>
<accession>A0ABX7EQ89</accession>
<dbReference type="SUPFAM" id="SSF52540">
    <property type="entry name" value="P-loop containing nucleoside triphosphate hydrolases"/>
    <property type="match status" value="1"/>
</dbReference>
<dbReference type="InterPro" id="IPR017871">
    <property type="entry name" value="ABC_transporter-like_CS"/>
</dbReference>
<evidence type="ECO:0000259" key="9">
    <source>
        <dbReference type="PROSITE" id="PS50893"/>
    </source>
</evidence>
<feature type="region of interest" description="Disordered" evidence="8">
    <location>
        <begin position="344"/>
        <end position="411"/>
    </location>
</feature>
<dbReference type="Pfam" id="PF08352">
    <property type="entry name" value="oligo_HPY"/>
    <property type="match status" value="1"/>
</dbReference>
<evidence type="ECO:0000256" key="4">
    <source>
        <dbReference type="ARBA" id="ARBA00022475"/>
    </source>
</evidence>
<comment type="subcellular location">
    <subcellularLocation>
        <location evidence="1">Cell membrane</location>
        <topology evidence="1">Peripheral membrane protein</topology>
    </subcellularLocation>
</comment>
<proteinExistence type="inferred from homology"/>